<dbReference type="EMBL" id="BMCT01000001">
    <property type="protein sequence ID" value="GGF52022.1"/>
    <property type="molecule type" value="Genomic_DNA"/>
</dbReference>
<sequence>MNVALEFASASPDELKAALAGGTLTLYSVARPASADHPVTRSGVLATLTFAAPAFGEATDAGETPLFVANPVTGAATGTFGFARLTTADGKVVADVSAGAGPRELKLAEVSAANGGPVRVVGLRFLPEAAWPERPDYFNTHPRAGYPLHKAG</sequence>
<dbReference type="Proteomes" id="UP000606044">
    <property type="component" value="Unassembled WGS sequence"/>
</dbReference>
<protein>
    <submittedName>
        <fullName evidence="1">Uncharacterized protein</fullName>
    </submittedName>
</protein>
<evidence type="ECO:0000313" key="1">
    <source>
        <dbReference type="EMBL" id="GGF52022.1"/>
    </source>
</evidence>
<evidence type="ECO:0000313" key="2">
    <source>
        <dbReference type="Proteomes" id="UP000606044"/>
    </source>
</evidence>
<keyword evidence="2" id="KW-1185">Reference proteome</keyword>
<organism evidence="1 2">
    <name type="scientific">Azorhizobium oxalatiphilum</name>
    <dbReference type="NCBI Taxonomy" id="980631"/>
    <lineage>
        <taxon>Bacteria</taxon>
        <taxon>Pseudomonadati</taxon>
        <taxon>Pseudomonadota</taxon>
        <taxon>Alphaproteobacteria</taxon>
        <taxon>Hyphomicrobiales</taxon>
        <taxon>Xanthobacteraceae</taxon>
        <taxon>Azorhizobium</taxon>
    </lineage>
</organism>
<dbReference type="RefSeq" id="WP_188575833.1">
    <property type="nucleotide sequence ID" value="NZ_BMCT01000001.1"/>
</dbReference>
<reference evidence="1" key="1">
    <citation type="journal article" date="2014" name="Int. J. Syst. Evol. Microbiol.">
        <title>Complete genome sequence of Corynebacterium casei LMG S-19264T (=DSM 44701T), isolated from a smear-ripened cheese.</title>
        <authorList>
            <consortium name="US DOE Joint Genome Institute (JGI-PGF)"/>
            <person name="Walter F."/>
            <person name="Albersmeier A."/>
            <person name="Kalinowski J."/>
            <person name="Ruckert C."/>
        </authorList>
    </citation>
    <scope>NUCLEOTIDE SEQUENCE</scope>
    <source>
        <strain evidence="1">CCM 7897</strain>
    </source>
</reference>
<gene>
    <name evidence="1" type="ORF">GCM10007301_09360</name>
</gene>
<name>A0A917F5J3_9HYPH</name>
<accession>A0A917F5J3</accession>
<dbReference type="AlphaFoldDB" id="A0A917F5J3"/>
<proteinExistence type="predicted"/>
<comment type="caution">
    <text evidence="1">The sequence shown here is derived from an EMBL/GenBank/DDBJ whole genome shotgun (WGS) entry which is preliminary data.</text>
</comment>
<reference evidence="1" key="2">
    <citation type="submission" date="2020-09" db="EMBL/GenBank/DDBJ databases">
        <authorList>
            <person name="Sun Q."/>
            <person name="Sedlacek I."/>
        </authorList>
    </citation>
    <scope>NUCLEOTIDE SEQUENCE</scope>
    <source>
        <strain evidence="1">CCM 7897</strain>
    </source>
</reference>